<organism evidence="3 4">
    <name type="scientific">Streptomyces lydicus</name>
    <dbReference type="NCBI Taxonomy" id="47763"/>
    <lineage>
        <taxon>Bacteria</taxon>
        <taxon>Bacillati</taxon>
        <taxon>Actinomycetota</taxon>
        <taxon>Actinomycetes</taxon>
        <taxon>Kitasatosporales</taxon>
        <taxon>Streptomycetaceae</taxon>
        <taxon>Streptomyces</taxon>
    </lineage>
</organism>
<dbReference type="InterPro" id="IPR036291">
    <property type="entry name" value="NAD(P)-bd_dom_sf"/>
</dbReference>
<evidence type="ECO:0000313" key="3">
    <source>
        <dbReference type="EMBL" id="AZS76263.1"/>
    </source>
</evidence>
<evidence type="ECO:0000256" key="1">
    <source>
        <dbReference type="SAM" id="MobiDB-lite"/>
    </source>
</evidence>
<dbReference type="AlphaFoldDB" id="A0A3Q9KG55"/>
<sequence>MKLLVIGGSGFLGTELVRQATAAGGETAATYHSRPGSIPGASWYQLDLRAPGHIDEVLATVAPNAVINVTSGESDWAVTADGSIRVAMAAARHGYGDSSGRKGRGRPGTASGARPTTCAGSRLRPAGRLRGR</sequence>
<proteinExistence type="predicted"/>
<dbReference type="SUPFAM" id="SSF51735">
    <property type="entry name" value="NAD(P)-binding Rossmann-fold domains"/>
    <property type="match status" value="1"/>
</dbReference>
<protein>
    <recommendedName>
        <fullName evidence="2">NAD-dependent epimerase/dehydratase domain-containing protein</fullName>
    </recommendedName>
</protein>
<evidence type="ECO:0000313" key="4">
    <source>
        <dbReference type="Proteomes" id="UP000275579"/>
    </source>
</evidence>
<dbReference type="Gene3D" id="3.40.50.720">
    <property type="entry name" value="NAD(P)-binding Rossmann-like Domain"/>
    <property type="match status" value="1"/>
</dbReference>
<dbReference type="InterPro" id="IPR001509">
    <property type="entry name" value="Epimerase_deHydtase"/>
</dbReference>
<evidence type="ECO:0000259" key="2">
    <source>
        <dbReference type="Pfam" id="PF01370"/>
    </source>
</evidence>
<dbReference type="EMBL" id="CP029042">
    <property type="protein sequence ID" value="AZS76263.1"/>
    <property type="molecule type" value="Genomic_DNA"/>
</dbReference>
<gene>
    <name evidence="3" type="ORF">DDE74_04275</name>
</gene>
<reference evidence="3 4" key="1">
    <citation type="submission" date="2018-04" db="EMBL/GenBank/DDBJ databases">
        <title>Complete genome sequences of Streptomyces lydicus strain WYEC and characterization of antagonistic properties of biological control agents.</title>
        <authorList>
            <person name="Mariita R.M."/>
            <person name="Sello J.K."/>
        </authorList>
    </citation>
    <scope>NUCLEOTIDE SEQUENCE [LARGE SCALE GENOMIC DNA]</scope>
    <source>
        <strain evidence="3 4">WYEC 108</strain>
    </source>
</reference>
<accession>A0A3Q9KG55</accession>
<feature type="region of interest" description="Disordered" evidence="1">
    <location>
        <begin position="93"/>
        <end position="132"/>
    </location>
</feature>
<dbReference type="Proteomes" id="UP000275579">
    <property type="component" value="Chromosome"/>
</dbReference>
<feature type="domain" description="NAD-dependent epimerase/dehydratase" evidence="2">
    <location>
        <begin position="4"/>
        <end position="86"/>
    </location>
</feature>
<name>A0A3Q9KG55_9ACTN</name>
<dbReference type="Pfam" id="PF01370">
    <property type="entry name" value="Epimerase"/>
    <property type="match status" value="1"/>
</dbReference>